<dbReference type="CDD" id="cd17502">
    <property type="entry name" value="MFS_Azr1_MDR_like"/>
    <property type="match status" value="1"/>
</dbReference>
<comment type="similarity">
    <text evidence="2">Belongs to the major facilitator superfamily. TCR/Tet family.</text>
</comment>
<dbReference type="AlphaFoldDB" id="A0A1V6R6Y5"/>
<organism evidence="9 10">
    <name type="scientific">Penicillium vulpinum</name>
    <dbReference type="NCBI Taxonomy" id="29845"/>
    <lineage>
        <taxon>Eukaryota</taxon>
        <taxon>Fungi</taxon>
        <taxon>Dikarya</taxon>
        <taxon>Ascomycota</taxon>
        <taxon>Pezizomycotina</taxon>
        <taxon>Eurotiomycetes</taxon>
        <taxon>Eurotiomycetidae</taxon>
        <taxon>Eurotiales</taxon>
        <taxon>Aspergillaceae</taxon>
        <taxon>Penicillium</taxon>
    </lineage>
</organism>
<reference evidence="10" key="1">
    <citation type="journal article" date="2017" name="Nat. Microbiol.">
        <title>Global analysis of biosynthetic gene clusters reveals vast potential of secondary metabolite production in Penicillium species.</title>
        <authorList>
            <person name="Nielsen J.C."/>
            <person name="Grijseels S."/>
            <person name="Prigent S."/>
            <person name="Ji B."/>
            <person name="Dainat J."/>
            <person name="Nielsen K.F."/>
            <person name="Frisvad J.C."/>
            <person name="Workman M."/>
            <person name="Nielsen J."/>
        </authorList>
    </citation>
    <scope>NUCLEOTIDE SEQUENCE [LARGE SCALE GENOMIC DNA]</scope>
    <source>
        <strain evidence="10">IBT 29486</strain>
    </source>
</reference>
<dbReference type="Pfam" id="PF07690">
    <property type="entry name" value="MFS_1"/>
    <property type="match status" value="1"/>
</dbReference>
<feature type="transmembrane region" description="Helical" evidence="7">
    <location>
        <begin position="153"/>
        <end position="172"/>
    </location>
</feature>
<comment type="subcellular location">
    <subcellularLocation>
        <location evidence="1">Membrane</location>
        <topology evidence="1">Multi-pass membrane protein</topology>
    </subcellularLocation>
</comment>
<gene>
    <name evidence="9" type="ORF">PENVUL_c084G04387</name>
</gene>
<keyword evidence="4 7" id="KW-1133">Transmembrane helix</keyword>
<feature type="transmembrane region" description="Helical" evidence="7">
    <location>
        <begin position="313"/>
        <end position="330"/>
    </location>
</feature>
<keyword evidence="10" id="KW-1185">Reference proteome</keyword>
<evidence type="ECO:0000259" key="8">
    <source>
        <dbReference type="PROSITE" id="PS50850"/>
    </source>
</evidence>
<feature type="domain" description="Major facilitator superfamily (MFS) profile" evidence="8">
    <location>
        <begin position="88"/>
        <end position="575"/>
    </location>
</feature>
<dbReference type="SUPFAM" id="SSF103473">
    <property type="entry name" value="MFS general substrate transporter"/>
    <property type="match status" value="1"/>
</dbReference>
<name>A0A1V6R6Y5_9EURO</name>
<feature type="transmembrane region" description="Helical" evidence="7">
    <location>
        <begin position="350"/>
        <end position="371"/>
    </location>
</feature>
<dbReference type="InterPro" id="IPR011701">
    <property type="entry name" value="MFS"/>
</dbReference>
<feature type="transmembrane region" description="Helical" evidence="7">
    <location>
        <begin position="478"/>
        <end position="501"/>
    </location>
</feature>
<evidence type="ECO:0000256" key="1">
    <source>
        <dbReference type="ARBA" id="ARBA00004141"/>
    </source>
</evidence>
<feature type="region of interest" description="Disordered" evidence="6">
    <location>
        <begin position="54"/>
        <end position="75"/>
    </location>
</feature>
<proteinExistence type="inferred from homology"/>
<evidence type="ECO:0000256" key="5">
    <source>
        <dbReference type="ARBA" id="ARBA00023136"/>
    </source>
</evidence>
<dbReference type="GO" id="GO:0022857">
    <property type="term" value="F:transmembrane transporter activity"/>
    <property type="evidence" value="ECO:0007669"/>
    <property type="project" value="InterPro"/>
</dbReference>
<dbReference type="PROSITE" id="PS50850">
    <property type="entry name" value="MFS"/>
    <property type="match status" value="1"/>
</dbReference>
<evidence type="ECO:0000256" key="6">
    <source>
        <dbReference type="SAM" id="MobiDB-lite"/>
    </source>
</evidence>
<feature type="transmembrane region" description="Helical" evidence="7">
    <location>
        <begin position="551"/>
        <end position="573"/>
    </location>
</feature>
<dbReference type="InterPro" id="IPR020846">
    <property type="entry name" value="MFS_dom"/>
</dbReference>
<evidence type="ECO:0000256" key="7">
    <source>
        <dbReference type="SAM" id="Phobius"/>
    </source>
</evidence>
<dbReference type="InterPro" id="IPR036259">
    <property type="entry name" value="MFS_trans_sf"/>
</dbReference>
<sequence>MVKIGGGGTISSAQGSQISSSRNTIDDLDEHKTETSTQRIHYSENGAQITTFHRKSPNESNATPAAIGQESFQSDSQDYPNSWRLAAIMISVCLAVFSMALDNTILATAIPKITDQFTSLGDVGWYGSVYPLTNCCLTLVFGKLYTFYSTKSVYLTALGIFEIGSLVCGATPSSLGLIIGRAIAGLGSSGIYLGSMIILSQSVPLQKRPLCTSLVGGLYGVAGVAGPLLGGAFTDYVSWRWCFYINPLFGAVTALFILLFFDAKEPINSPGKIKEQISQFDLVGLFFFLPGMISLLLALQWGGQQYNWGNGRIIGLFVASICLLSIFIVVQWRKKERATVVLRMIKNKNVWGASLFNFGITGSFLVFSYYLPIWFQSIKDVSATKSGLMNLPMLLGVILCSIVSGYGVSKIGYYTPFMYFAPIVSTIGAGLLSTFETDFGPSQWIGYQALYGIGIGLGLSQPIVVIQAAIPLVEIPRSIAIVTFMQSMGGSVSVSVAQNIFRNQLLRGLARSAPNVDVHKLITAGPTTLRNVVPAELLEGVLVAYNSAITYAFYVGAAFSVLAMIGALPIQWISVKRKD</sequence>
<feature type="region of interest" description="Disordered" evidence="6">
    <location>
        <begin position="1"/>
        <end position="25"/>
    </location>
</feature>
<feature type="transmembrane region" description="Helical" evidence="7">
    <location>
        <begin position="178"/>
        <end position="198"/>
    </location>
</feature>
<keyword evidence="3 7" id="KW-0812">Transmembrane</keyword>
<dbReference type="PANTHER" id="PTHR23501:SF199">
    <property type="entry name" value="MFS EFFLUX TRANSPORTER INPD-RELATED"/>
    <property type="match status" value="1"/>
</dbReference>
<evidence type="ECO:0000256" key="2">
    <source>
        <dbReference type="ARBA" id="ARBA00007520"/>
    </source>
</evidence>
<dbReference type="GO" id="GO:0005886">
    <property type="term" value="C:plasma membrane"/>
    <property type="evidence" value="ECO:0007669"/>
    <property type="project" value="TreeGrafter"/>
</dbReference>
<keyword evidence="5 7" id="KW-0472">Membrane</keyword>
<evidence type="ECO:0000256" key="4">
    <source>
        <dbReference type="ARBA" id="ARBA00022989"/>
    </source>
</evidence>
<dbReference type="Gene3D" id="1.20.1250.20">
    <property type="entry name" value="MFS general substrate transporter like domains"/>
    <property type="match status" value="2"/>
</dbReference>
<feature type="transmembrane region" description="Helical" evidence="7">
    <location>
        <begin position="391"/>
        <end position="409"/>
    </location>
</feature>
<feature type="transmembrane region" description="Helical" evidence="7">
    <location>
        <begin position="123"/>
        <end position="141"/>
    </location>
</feature>
<evidence type="ECO:0000313" key="10">
    <source>
        <dbReference type="Proteomes" id="UP000191518"/>
    </source>
</evidence>
<feature type="transmembrane region" description="Helical" evidence="7">
    <location>
        <begin position="416"/>
        <end position="435"/>
    </location>
</feature>
<protein>
    <recommendedName>
        <fullName evidence="8">Major facilitator superfamily (MFS) profile domain-containing protein</fullName>
    </recommendedName>
</protein>
<dbReference type="FunFam" id="1.20.1720.10:FF:000012">
    <property type="entry name" value="MFS toxin efflux pump (AflT)"/>
    <property type="match status" value="1"/>
</dbReference>
<feature type="compositionally biased region" description="Low complexity" evidence="6">
    <location>
        <begin position="10"/>
        <end position="21"/>
    </location>
</feature>
<feature type="transmembrane region" description="Helical" evidence="7">
    <location>
        <begin position="447"/>
        <end position="466"/>
    </location>
</feature>
<dbReference type="Proteomes" id="UP000191518">
    <property type="component" value="Unassembled WGS sequence"/>
</dbReference>
<feature type="transmembrane region" description="Helical" evidence="7">
    <location>
        <begin position="241"/>
        <end position="261"/>
    </location>
</feature>
<evidence type="ECO:0000313" key="9">
    <source>
        <dbReference type="EMBL" id="OQD97284.1"/>
    </source>
</evidence>
<dbReference type="PANTHER" id="PTHR23501">
    <property type="entry name" value="MAJOR FACILITATOR SUPERFAMILY"/>
    <property type="match status" value="1"/>
</dbReference>
<evidence type="ECO:0000256" key="3">
    <source>
        <dbReference type="ARBA" id="ARBA00022692"/>
    </source>
</evidence>
<accession>A0A1V6R6Y5</accession>
<feature type="transmembrane region" description="Helical" evidence="7">
    <location>
        <begin position="85"/>
        <end position="111"/>
    </location>
</feature>
<feature type="transmembrane region" description="Helical" evidence="7">
    <location>
        <begin position="210"/>
        <end position="229"/>
    </location>
</feature>
<feature type="transmembrane region" description="Helical" evidence="7">
    <location>
        <begin position="282"/>
        <end position="301"/>
    </location>
</feature>
<dbReference type="FunFam" id="1.20.1250.20:FF:000196">
    <property type="entry name" value="MFS toxin efflux pump (AflT)"/>
    <property type="match status" value="1"/>
</dbReference>
<dbReference type="EMBL" id="MDYP01000084">
    <property type="protein sequence ID" value="OQD97284.1"/>
    <property type="molecule type" value="Genomic_DNA"/>
</dbReference>
<comment type="caution">
    <text evidence="9">The sequence shown here is derived from an EMBL/GenBank/DDBJ whole genome shotgun (WGS) entry which is preliminary data.</text>
</comment>
<dbReference type="OrthoDB" id="10021397at2759"/>